<dbReference type="Gene3D" id="3.40.640.10">
    <property type="entry name" value="Type I PLP-dependent aspartate aminotransferase-like (Major domain)"/>
    <property type="match status" value="1"/>
</dbReference>
<dbReference type="PANTHER" id="PTHR13693:SF100">
    <property type="entry name" value="8-AMINO-7-OXONONANOATE SYNTHASE"/>
    <property type="match status" value="1"/>
</dbReference>
<gene>
    <name evidence="16" type="ORF">BA92_03435</name>
    <name evidence="15" type="ORF">IE90_09400</name>
</gene>
<dbReference type="EMBL" id="JPIT01000031">
    <property type="protein sequence ID" value="KIO43359.1"/>
    <property type="molecule type" value="Genomic_DNA"/>
</dbReference>
<proteinExistence type="inferred from homology"/>
<keyword evidence="9 13" id="KW-0663">Pyridoxal phosphate</keyword>
<name>A0A0C3RI38_9PORP</name>
<reference evidence="15 17" key="2">
    <citation type="submission" date="2014-07" db="EMBL/GenBank/DDBJ databases">
        <title>Porphyromonadaceae bacterium OUH 334697 = ATCC BAA-2682 = DSM 28341 draft genome.</title>
        <authorList>
            <person name="Sydenham T.V."/>
            <person name="Hasman H."/>
            <person name="Justesen U.S."/>
        </authorList>
    </citation>
    <scope>NUCLEOTIDE SEQUENCE [LARGE SCALE GENOMIC DNA]</scope>
    <source>
        <strain evidence="15 17">OUH 334697</strain>
    </source>
</reference>
<dbReference type="InterPro" id="IPR015421">
    <property type="entry name" value="PyrdxlP-dep_Trfase_major"/>
</dbReference>
<dbReference type="GO" id="GO:0030170">
    <property type="term" value="F:pyridoxal phosphate binding"/>
    <property type="evidence" value="ECO:0007669"/>
    <property type="project" value="InterPro"/>
</dbReference>
<evidence type="ECO:0000256" key="12">
    <source>
        <dbReference type="ARBA" id="ARBA00047715"/>
    </source>
</evidence>
<evidence type="ECO:0000256" key="2">
    <source>
        <dbReference type="ARBA" id="ARBA00004746"/>
    </source>
</evidence>
<reference evidence="16 18" key="1">
    <citation type="submission" date="2014-07" db="EMBL/GenBank/DDBJ databases">
        <title>Porphyromonadaceae bacterium OUH 308042 = ATCC BAA-2681 = DSM 28342 draft genome.</title>
        <authorList>
            <person name="Sydenham T.V."/>
            <person name="Hasman H."/>
            <person name="Justensen U.S."/>
        </authorList>
    </citation>
    <scope>NUCLEOTIDE SEQUENCE [LARGE SCALE GENOMIC DNA]</scope>
    <source>
        <strain evidence="16 18">OUH 308042</strain>
    </source>
</reference>
<evidence type="ECO:0000313" key="18">
    <source>
        <dbReference type="Proteomes" id="UP000031980"/>
    </source>
</evidence>
<dbReference type="Pfam" id="PF00155">
    <property type="entry name" value="Aminotran_1_2"/>
    <property type="match status" value="1"/>
</dbReference>
<dbReference type="Proteomes" id="UP000031937">
    <property type="component" value="Unassembled WGS sequence"/>
</dbReference>
<dbReference type="Proteomes" id="UP000031980">
    <property type="component" value="Unassembled WGS sequence"/>
</dbReference>
<evidence type="ECO:0000256" key="5">
    <source>
        <dbReference type="ARBA" id="ARBA00011738"/>
    </source>
</evidence>
<evidence type="ECO:0000313" key="17">
    <source>
        <dbReference type="Proteomes" id="UP000031937"/>
    </source>
</evidence>
<evidence type="ECO:0000256" key="4">
    <source>
        <dbReference type="ARBA" id="ARBA00010008"/>
    </source>
</evidence>
<feature type="domain" description="Aminotransferase class I/classII large" evidence="14">
    <location>
        <begin position="38"/>
        <end position="380"/>
    </location>
</feature>
<evidence type="ECO:0000256" key="1">
    <source>
        <dbReference type="ARBA" id="ARBA00001933"/>
    </source>
</evidence>
<evidence type="ECO:0000256" key="11">
    <source>
        <dbReference type="ARBA" id="ARBA00033381"/>
    </source>
</evidence>
<comment type="catalytic activity">
    <reaction evidence="12">
        <text>6-carboxyhexanoyl-[ACP] + L-alanine + H(+) = (8S)-8-amino-7-oxononanoate + holo-[ACP] + CO2</text>
        <dbReference type="Rhea" id="RHEA:42288"/>
        <dbReference type="Rhea" id="RHEA-COMP:9685"/>
        <dbReference type="Rhea" id="RHEA-COMP:9955"/>
        <dbReference type="ChEBI" id="CHEBI:15378"/>
        <dbReference type="ChEBI" id="CHEBI:16526"/>
        <dbReference type="ChEBI" id="CHEBI:57972"/>
        <dbReference type="ChEBI" id="CHEBI:64479"/>
        <dbReference type="ChEBI" id="CHEBI:78846"/>
        <dbReference type="ChEBI" id="CHEBI:149468"/>
        <dbReference type="EC" id="2.3.1.47"/>
    </reaction>
</comment>
<comment type="caution">
    <text evidence="16">The sequence shown here is derived from an EMBL/GenBank/DDBJ whole genome shotgun (WGS) entry which is preliminary data.</text>
</comment>
<evidence type="ECO:0000256" key="6">
    <source>
        <dbReference type="ARBA" id="ARBA00013187"/>
    </source>
</evidence>
<evidence type="ECO:0000313" key="16">
    <source>
        <dbReference type="EMBL" id="KIO45539.1"/>
    </source>
</evidence>
<dbReference type="InterPro" id="IPR050087">
    <property type="entry name" value="AON_synthase_class-II"/>
</dbReference>
<dbReference type="GO" id="GO:0008710">
    <property type="term" value="F:8-amino-7-oxononanoate synthase activity"/>
    <property type="evidence" value="ECO:0007669"/>
    <property type="project" value="UniProtKB-EC"/>
</dbReference>
<dbReference type="InterPro" id="IPR001917">
    <property type="entry name" value="Aminotrans_II_pyridoxalP_BS"/>
</dbReference>
<dbReference type="InterPro" id="IPR015422">
    <property type="entry name" value="PyrdxlP-dep_Trfase_small"/>
</dbReference>
<evidence type="ECO:0000256" key="9">
    <source>
        <dbReference type="ARBA" id="ARBA00022898"/>
    </source>
</evidence>
<dbReference type="SUPFAM" id="SSF53383">
    <property type="entry name" value="PLP-dependent transferases"/>
    <property type="match status" value="1"/>
</dbReference>
<sequence>MNRERYINKLNKIKESGNYRELKEIQHNGFLIHHDGREMLNLSSNDYLGLSSDPHLYEEFRQETDVKLLSYSAVSSRLLSGNHEYYGVLENDLRELYGKESALVFNSGYHANIGILPALAGKKDLIVADKLVHASIIDGLRLSEAEMLRYRHLDYGHLREILFNHREKYENVFVVTESIFSMDGDVCDLQELCDLKKEYDTFLYVDEAHAVGVRGTNGLGCCEEQGCMEDIDFIVGTFGKAFASYGAFVVCDDLFREFLVNTQRSLIFTTALPPINVAWTRFILNRMPDFYSKRLKLMTISERLRNTLINRGFETRGNSHIVPFLCGSNENSVYMSEQFRDNGFFVLPVRYPTVPKNEARIRFSLNAAIPEEDYECLFEFIEVSC</sequence>
<dbReference type="PANTHER" id="PTHR13693">
    <property type="entry name" value="CLASS II AMINOTRANSFERASE/8-AMINO-7-OXONONANOATE SYNTHASE"/>
    <property type="match status" value="1"/>
</dbReference>
<dbReference type="PROSITE" id="PS00599">
    <property type="entry name" value="AA_TRANSFER_CLASS_2"/>
    <property type="match status" value="1"/>
</dbReference>
<evidence type="ECO:0000256" key="13">
    <source>
        <dbReference type="RuleBase" id="RU003693"/>
    </source>
</evidence>
<accession>A0A0C3RI38</accession>
<evidence type="ECO:0000256" key="10">
    <source>
        <dbReference type="ARBA" id="ARBA00032610"/>
    </source>
</evidence>
<comment type="pathway">
    <text evidence="2">Cofactor biosynthesis; biotin biosynthesis.</text>
</comment>
<comment type="cofactor">
    <cofactor evidence="1 13">
        <name>pyridoxal 5'-phosphate</name>
        <dbReference type="ChEBI" id="CHEBI:597326"/>
    </cofactor>
</comment>
<evidence type="ECO:0000256" key="3">
    <source>
        <dbReference type="ARBA" id="ARBA00005189"/>
    </source>
</evidence>
<dbReference type="InterPro" id="IPR015424">
    <property type="entry name" value="PyrdxlP-dep_Trfase"/>
</dbReference>
<comment type="subunit">
    <text evidence="5">Homodimer.</text>
</comment>
<keyword evidence="18" id="KW-1185">Reference proteome</keyword>
<evidence type="ECO:0000256" key="8">
    <source>
        <dbReference type="ARBA" id="ARBA00022756"/>
    </source>
</evidence>
<dbReference type="Gene3D" id="3.90.1150.10">
    <property type="entry name" value="Aspartate Aminotransferase, domain 1"/>
    <property type="match status" value="1"/>
</dbReference>
<dbReference type="RefSeq" id="WP_041503589.1">
    <property type="nucleotide sequence ID" value="NZ_JPIT01000031.1"/>
</dbReference>
<dbReference type="GO" id="GO:0009102">
    <property type="term" value="P:biotin biosynthetic process"/>
    <property type="evidence" value="ECO:0007669"/>
    <property type="project" value="UniProtKB-KW"/>
</dbReference>
<keyword evidence="7" id="KW-0808">Transferase</keyword>
<evidence type="ECO:0000313" key="15">
    <source>
        <dbReference type="EMBL" id="KIO43359.1"/>
    </source>
</evidence>
<comment type="pathway">
    <text evidence="3">Lipid metabolism.</text>
</comment>
<dbReference type="AlphaFoldDB" id="A0A0C3RI38"/>
<keyword evidence="8" id="KW-0093">Biotin biosynthesis</keyword>
<dbReference type="EMBL" id="JPIU01000037">
    <property type="protein sequence ID" value="KIO45539.1"/>
    <property type="molecule type" value="Genomic_DNA"/>
</dbReference>
<evidence type="ECO:0000256" key="7">
    <source>
        <dbReference type="ARBA" id="ARBA00022679"/>
    </source>
</evidence>
<organism evidence="16 18">
    <name type="scientific">Sanguibacteroides justesenii</name>
    <dbReference type="NCBI Taxonomy" id="1547597"/>
    <lineage>
        <taxon>Bacteria</taxon>
        <taxon>Pseudomonadati</taxon>
        <taxon>Bacteroidota</taxon>
        <taxon>Bacteroidia</taxon>
        <taxon>Bacteroidales</taxon>
        <taxon>Porphyromonadaceae</taxon>
        <taxon>Sanguibacteroides</taxon>
    </lineage>
</organism>
<evidence type="ECO:0000259" key="14">
    <source>
        <dbReference type="Pfam" id="PF00155"/>
    </source>
</evidence>
<dbReference type="CDD" id="cd06454">
    <property type="entry name" value="KBL_like"/>
    <property type="match status" value="1"/>
</dbReference>
<comment type="similarity">
    <text evidence="4">Belongs to the class-II pyridoxal-phosphate-dependent aminotransferase family. BioF subfamily.</text>
</comment>
<dbReference type="OrthoDB" id="9807157at2"/>
<dbReference type="InterPro" id="IPR004839">
    <property type="entry name" value="Aminotransferase_I/II_large"/>
</dbReference>
<protein>
    <recommendedName>
        <fullName evidence="6">8-amino-7-oxononanoate synthase</fullName>
        <ecNumber evidence="6">2.3.1.47</ecNumber>
    </recommendedName>
    <alternativeName>
        <fullName evidence="10">7-keto-8-amino-pelargonic acid synthase</fullName>
    </alternativeName>
    <alternativeName>
        <fullName evidence="11">8-amino-7-ketopelargonate synthase</fullName>
    </alternativeName>
</protein>
<dbReference type="EC" id="2.3.1.47" evidence="6"/>